<keyword evidence="6" id="KW-1185">Reference proteome</keyword>
<evidence type="ECO:0000256" key="1">
    <source>
        <dbReference type="PROSITE-ProRule" id="PRU01211"/>
    </source>
</evidence>
<accession>A0A813UCN6</accession>
<feature type="domain" description="Peptidase M12A" evidence="3">
    <location>
        <begin position="200"/>
        <end position="305"/>
    </location>
</feature>
<evidence type="ECO:0000313" key="6">
    <source>
        <dbReference type="Proteomes" id="UP000663829"/>
    </source>
</evidence>
<dbReference type="OrthoDB" id="10518147at2759"/>
<dbReference type="EMBL" id="CAJOBC010000648">
    <property type="protein sequence ID" value="CAF3611152.1"/>
    <property type="molecule type" value="Genomic_DNA"/>
</dbReference>
<dbReference type="GO" id="GO:0006508">
    <property type="term" value="P:proteolysis"/>
    <property type="evidence" value="ECO:0007669"/>
    <property type="project" value="InterPro"/>
</dbReference>
<dbReference type="GO" id="GO:0004222">
    <property type="term" value="F:metalloendopeptidase activity"/>
    <property type="evidence" value="ECO:0007669"/>
    <property type="project" value="InterPro"/>
</dbReference>
<dbReference type="Proteomes" id="UP000681722">
    <property type="component" value="Unassembled WGS sequence"/>
</dbReference>
<reference evidence="4" key="1">
    <citation type="submission" date="2021-02" db="EMBL/GenBank/DDBJ databases">
        <authorList>
            <person name="Nowell W R."/>
        </authorList>
    </citation>
    <scope>NUCLEOTIDE SEQUENCE</scope>
</reference>
<dbReference type="PROSITE" id="PS51864">
    <property type="entry name" value="ASTACIN"/>
    <property type="match status" value="1"/>
</dbReference>
<dbReference type="Pfam" id="PF01400">
    <property type="entry name" value="Astacin"/>
    <property type="match status" value="1"/>
</dbReference>
<comment type="caution">
    <text evidence="4">The sequence shown here is derived from an EMBL/GenBank/DDBJ whole genome shotgun (WGS) entry which is preliminary data.</text>
</comment>
<keyword evidence="2" id="KW-0472">Membrane</keyword>
<evidence type="ECO:0000313" key="5">
    <source>
        <dbReference type="EMBL" id="CAF3611152.1"/>
    </source>
</evidence>
<dbReference type="EMBL" id="CAJNOQ010000648">
    <property type="protein sequence ID" value="CAF0824499.1"/>
    <property type="molecule type" value="Genomic_DNA"/>
</dbReference>
<sequence length="305" mass="34210">MFAPNISTDRNFVWNSNGQYPVPDNHSKNSGCCEQHRWRIVVIIIVAVFLLLAIVATVTVLVIRSKQKPEKIIPVSEEHEVLVRGLLTFDTVQKSNFCKDLGQNETIDDCILVQNAKAVMNALLMVSPDSTSNTYQNNSILTTRNTTTDCSSMRIRRNQLSEIFEPQTLKVIYTLSQVTYTPNDGIIPIISNSTKNIEARTQIDNRSLTNKWSSPISYYIKPGLTPQMIANVRTAINNWQTATCITFMEITPPFNTNAYLSFERDDDNGCSSPVGFDPTDPTTVILLAEYCGLVCMTLCQVKLKL</sequence>
<name>A0A813UCN6_9BILA</name>
<evidence type="ECO:0000259" key="3">
    <source>
        <dbReference type="PROSITE" id="PS51864"/>
    </source>
</evidence>
<dbReference type="InterPro" id="IPR001506">
    <property type="entry name" value="Peptidase_M12A"/>
</dbReference>
<dbReference type="SUPFAM" id="SSF55486">
    <property type="entry name" value="Metalloproteases ('zincins'), catalytic domain"/>
    <property type="match status" value="1"/>
</dbReference>
<evidence type="ECO:0000313" key="4">
    <source>
        <dbReference type="EMBL" id="CAF0824499.1"/>
    </source>
</evidence>
<dbReference type="Gene3D" id="3.40.390.10">
    <property type="entry name" value="Collagenase (Catalytic Domain)"/>
    <property type="match status" value="1"/>
</dbReference>
<dbReference type="Proteomes" id="UP000663829">
    <property type="component" value="Unassembled WGS sequence"/>
</dbReference>
<proteinExistence type="predicted"/>
<keyword evidence="2" id="KW-1133">Transmembrane helix</keyword>
<keyword evidence="2" id="KW-0812">Transmembrane</keyword>
<feature type="transmembrane region" description="Helical" evidence="2">
    <location>
        <begin position="40"/>
        <end position="63"/>
    </location>
</feature>
<organism evidence="4 6">
    <name type="scientific">Didymodactylos carnosus</name>
    <dbReference type="NCBI Taxonomy" id="1234261"/>
    <lineage>
        <taxon>Eukaryota</taxon>
        <taxon>Metazoa</taxon>
        <taxon>Spiralia</taxon>
        <taxon>Gnathifera</taxon>
        <taxon>Rotifera</taxon>
        <taxon>Eurotatoria</taxon>
        <taxon>Bdelloidea</taxon>
        <taxon>Philodinida</taxon>
        <taxon>Philodinidae</taxon>
        <taxon>Didymodactylos</taxon>
    </lineage>
</organism>
<protein>
    <recommendedName>
        <fullName evidence="3">Peptidase M12A domain-containing protein</fullName>
    </recommendedName>
</protein>
<dbReference type="InterPro" id="IPR024079">
    <property type="entry name" value="MetalloPept_cat_dom_sf"/>
</dbReference>
<comment type="caution">
    <text evidence="1">Lacks conserved residue(s) required for the propagation of feature annotation.</text>
</comment>
<gene>
    <name evidence="4" type="ORF">GPM918_LOCUS4723</name>
    <name evidence="5" type="ORF">SRO942_LOCUS4724</name>
</gene>
<evidence type="ECO:0000256" key="2">
    <source>
        <dbReference type="SAM" id="Phobius"/>
    </source>
</evidence>
<dbReference type="AlphaFoldDB" id="A0A813UCN6"/>